<evidence type="ECO:0000313" key="2">
    <source>
        <dbReference type="Proteomes" id="UP001227268"/>
    </source>
</evidence>
<sequence length="1400" mass="151449">MSAVLGESTASNRQGKMATTSPFKPTSKPTSRKSLSSLPADLSSADITKESTKLDDVTGSAKIRKRAYSVGGVAAGAGGKNLSPRSQARRTAKPRKSILKTANAPSVFSPKRQSPQSSRMQTHPRPQASPLRQQTHAHTINFAGSFIAEHEDDLTSDEEDLAIRSGSNVHRRPLDMTMPATLPSQGGLAPPRMNGNTTSERKAQRRAEIAAKRARLSVDGMSTRRKSVSWSSHAQVRMIVAQEEEEPKGKPKAATGPAFKVFGEENNAPASARIAAPTNRPFIFAGTQPAATENKREGQASSRIQPSSGGSSRRHGRQSSITGLPALQQYPLMASSSSTFAAPAEHEDSAMDIETDSEEGDADELLVQQQLAASSIQPTVSAPAPSSIFGSPEKVINNISRRAMHGRLSVGKPAASGADGEQEDMSLDMDITQIISHGILQPAGSPASTVSGGENHDDGVEDDDSDSDSDDEVLDQDRQEERTMDFTVAIGGVIPGAPPMNARENRNSVGYTVDTAAAGAFRNVADHSAPLVDAQQQRPMFSTGIFSIPANRGFDQFSSAPPSVSARKENRHNNADDDDEMDMEETRAFGGVVGQSDGGKAANIFLPDPDSSMESIEEVDEAGRSTREPIVRFGSADEDEAEAMDFTIAHGGMLDASSRSATQPRGGEQSMQEDDEDDGMDFTIARGGVLPAVNVTSPTASTISMANTTRSAPATPRAVASPAKIFSQEAQRGATLSYALPTSASRGRDIYGPSPSPQNVPGDSPNKPKGRSPATAMEVAKKLVFEPSPLKQQASKRKSDGSPAAKKQSKRKSVATGEGSVFNDENVPVVAAPAPQQQSSIFASPARAPPKSPMRVIIPAKSPAKQASIFGTPKRFPGNSLALPSPARGLLPSPAKTNAMTIPTIQEPEWNEEQYANIPLANFLAMCNVKFSDDGPGARRKSIAGLPPDLLQEMLARDEEGGFTLHDYARAQIWKPFYDMYQWGCQQMKRDYEAGQETLEAIDREASEDNPPVIRDYLAANDEEKGVFETIILNLKRNAHLIAREKWYNWKQTLVSQIQPIMEAHIEGLKEDKIRLDKVKEESDAVLPAIKARYEALRLELEQEKKIVAEIEACDQDRLAECKAELAQQNSYIAESTAELNEQKAKLAESQKKLAELRAHHDSNLTAIAVAQKECAQQKGFTKAQVYHLQEEYASLQHLHAMRIESLQSNELVVCFWNQLRLRLKSRNWNPMMAGASLELVIDSSDTAKSAYRVACLPVMQSILNDSSSSATVPEIVQQLNIAWGAIQELDQEFKLMALRFPTQFVWDDDAQAVKADASIVLPAFRAKVNLGFSLTLETIRTWPANATNIPVEVEVVYGQNVDLEYLQAVAEDVMASVTPESTNGLFLNVTLGLISVQTE</sequence>
<keyword evidence="2" id="KW-1185">Reference proteome</keyword>
<protein>
    <submittedName>
        <fullName evidence="1">Uncharacterized protein</fullName>
    </submittedName>
</protein>
<accession>A0ACC2VI09</accession>
<dbReference type="Proteomes" id="UP001227268">
    <property type="component" value="Unassembled WGS sequence"/>
</dbReference>
<name>A0ACC2VI09_9TREE</name>
<organism evidence="1 2">
    <name type="scientific">Naganishia friedmannii</name>
    <dbReference type="NCBI Taxonomy" id="89922"/>
    <lineage>
        <taxon>Eukaryota</taxon>
        <taxon>Fungi</taxon>
        <taxon>Dikarya</taxon>
        <taxon>Basidiomycota</taxon>
        <taxon>Agaricomycotina</taxon>
        <taxon>Tremellomycetes</taxon>
        <taxon>Filobasidiales</taxon>
        <taxon>Filobasidiaceae</taxon>
        <taxon>Naganishia</taxon>
    </lineage>
</organism>
<dbReference type="EMBL" id="JASBWT010000014">
    <property type="protein sequence ID" value="KAJ9098703.1"/>
    <property type="molecule type" value="Genomic_DNA"/>
</dbReference>
<comment type="caution">
    <text evidence="1">The sequence shown here is derived from an EMBL/GenBank/DDBJ whole genome shotgun (WGS) entry which is preliminary data.</text>
</comment>
<gene>
    <name evidence="1" type="ORF">QFC21_004351</name>
</gene>
<proteinExistence type="predicted"/>
<reference evidence="1" key="1">
    <citation type="submission" date="2023-04" db="EMBL/GenBank/DDBJ databases">
        <title>Draft Genome sequencing of Naganishia species isolated from polar environments using Oxford Nanopore Technology.</title>
        <authorList>
            <person name="Leo P."/>
            <person name="Venkateswaran K."/>
        </authorList>
    </citation>
    <scope>NUCLEOTIDE SEQUENCE</scope>
    <source>
        <strain evidence="1">MNA-CCFEE 5423</strain>
    </source>
</reference>
<evidence type="ECO:0000313" key="1">
    <source>
        <dbReference type="EMBL" id="KAJ9098703.1"/>
    </source>
</evidence>